<dbReference type="AlphaFoldDB" id="A0A0D3H2X8"/>
<evidence type="ECO:0000313" key="3">
    <source>
        <dbReference type="Proteomes" id="UP000026960"/>
    </source>
</evidence>
<evidence type="ECO:0000313" key="2">
    <source>
        <dbReference type="EnsemblPlants" id="OBART08G22830.1"/>
    </source>
</evidence>
<proteinExistence type="predicted"/>
<feature type="compositionally biased region" description="Polar residues" evidence="1">
    <location>
        <begin position="25"/>
        <end position="35"/>
    </location>
</feature>
<protein>
    <submittedName>
        <fullName evidence="2">Uncharacterized protein</fullName>
    </submittedName>
</protein>
<dbReference type="PANTHER" id="PTHR35167">
    <property type="entry name" value="OS05G0216466 PROTEIN"/>
    <property type="match status" value="1"/>
</dbReference>
<dbReference type="HOGENOM" id="CLU_151510_0_0_1"/>
<feature type="compositionally biased region" description="Basic residues" evidence="1">
    <location>
        <begin position="1"/>
        <end position="11"/>
    </location>
</feature>
<feature type="compositionally biased region" description="Acidic residues" evidence="1">
    <location>
        <begin position="90"/>
        <end position="108"/>
    </location>
</feature>
<feature type="region of interest" description="Disordered" evidence="1">
    <location>
        <begin position="1"/>
        <end position="35"/>
    </location>
</feature>
<dbReference type="eggNOG" id="ENOG502T1JH">
    <property type="taxonomic scope" value="Eukaryota"/>
</dbReference>
<accession>A0A0D3H2X8</accession>
<dbReference type="Gramene" id="OBART08G22830.1">
    <property type="protein sequence ID" value="OBART08G22830.1"/>
    <property type="gene ID" value="OBART08G22830"/>
</dbReference>
<dbReference type="PANTHER" id="PTHR35167:SF3">
    <property type="entry name" value="OS05G0216466 PROTEIN"/>
    <property type="match status" value="1"/>
</dbReference>
<reference evidence="2" key="1">
    <citation type="journal article" date="2009" name="Rice">
        <title>De Novo Next Generation Sequencing of Plant Genomes.</title>
        <authorList>
            <person name="Rounsley S."/>
            <person name="Marri P.R."/>
            <person name="Yu Y."/>
            <person name="He R."/>
            <person name="Sisneros N."/>
            <person name="Goicoechea J.L."/>
            <person name="Lee S.J."/>
            <person name="Angelova A."/>
            <person name="Kudrna D."/>
            <person name="Luo M."/>
            <person name="Affourtit J."/>
            <person name="Desany B."/>
            <person name="Knight J."/>
            <person name="Niazi F."/>
            <person name="Egholm M."/>
            <person name="Wing R.A."/>
        </authorList>
    </citation>
    <scope>NUCLEOTIDE SEQUENCE [LARGE SCALE GENOMIC DNA]</scope>
    <source>
        <strain evidence="2">cv. IRGC 105608</strain>
    </source>
</reference>
<reference evidence="2" key="2">
    <citation type="submission" date="2015-03" db="UniProtKB">
        <authorList>
            <consortium name="EnsemblPlants"/>
        </authorList>
    </citation>
    <scope>IDENTIFICATION</scope>
</reference>
<dbReference type="Proteomes" id="UP000026960">
    <property type="component" value="Chromosome 8"/>
</dbReference>
<feature type="compositionally biased region" description="Low complexity" evidence="1">
    <location>
        <begin position="52"/>
        <end position="83"/>
    </location>
</feature>
<feature type="region of interest" description="Disordered" evidence="1">
    <location>
        <begin position="51"/>
        <end position="146"/>
    </location>
</feature>
<dbReference type="PaxDb" id="65489-OBART08G22830.1"/>
<evidence type="ECO:0000256" key="1">
    <source>
        <dbReference type="SAM" id="MobiDB-lite"/>
    </source>
</evidence>
<dbReference type="EnsemblPlants" id="OBART08G22830.1">
    <property type="protein sequence ID" value="OBART08G22830.1"/>
    <property type="gene ID" value="OBART08G22830"/>
</dbReference>
<name>A0A0D3H2X8_9ORYZ</name>
<organism evidence="2">
    <name type="scientific">Oryza barthii</name>
    <dbReference type="NCBI Taxonomy" id="65489"/>
    <lineage>
        <taxon>Eukaryota</taxon>
        <taxon>Viridiplantae</taxon>
        <taxon>Streptophyta</taxon>
        <taxon>Embryophyta</taxon>
        <taxon>Tracheophyta</taxon>
        <taxon>Spermatophyta</taxon>
        <taxon>Magnoliopsida</taxon>
        <taxon>Liliopsida</taxon>
        <taxon>Poales</taxon>
        <taxon>Poaceae</taxon>
        <taxon>BOP clade</taxon>
        <taxon>Oryzoideae</taxon>
        <taxon>Oryzeae</taxon>
        <taxon>Oryzinae</taxon>
        <taxon>Oryza</taxon>
    </lineage>
</organism>
<sequence>MEGSLARRRKLPPAAAEADGESLVMSLSSSPKQQQRFTALELAAAEQLIHLSESSSSPRSSSFSFTSASASASSPRSVSNAPRRGGGLGEADDEDDEQEADDEDDEQEVGGRPRRNRRLRPIAEIYAATAPIGGGRKAKAKAAGVE</sequence>
<keyword evidence="3" id="KW-1185">Reference proteome</keyword>